<keyword evidence="2" id="KW-1185">Reference proteome</keyword>
<protein>
    <submittedName>
        <fullName evidence="1">Uncharacterized protein</fullName>
    </submittedName>
</protein>
<dbReference type="OMA" id="IQIDCGY"/>
<dbReference type="Proteomes" id="UP000316621">
    <property type="component" value="Chromosome 4"/>
</dbReference>
<gene>
    <name evidence="1" type="ORF">C5167_006616</name>
</gene>
<dbReference type="Pfam" id="PF05910">
    <property type="entry name" value="DUF868"/>
    <property type="match status" value="1"/>
</dbReference>
<organism evidence="1 2">
    <name type="scientific">Papaver somniferum</name>
    <name type="common">Opium poppy</name>
    <dbReference type="NCBI Taxonomy" id="3469"/>
    <lineage>
        <taxon>Eukaryota</taxon>
        <taxon>Viridiplantae</taxon>
        <taxon>Streptophyta</taxon>
        <taxon>Embryophyta</taxon>
        <taxon>Tracheophyta</taxon>
        <taxon>Spermatophyta</taxon>
        <taxon>Magnoliopsida</taxon>
        <taxon>Ranunculales</taxon>
        <taxon>Papaveraceae</taxon>
        <taxon>Papaveroideae</taxon>
        <taxon>Papaver</taxon>
    </lineage>
</organism>
<reference evidence="1 2" key="1">
    <citation type="journal article" date="2018" name="Science">
        <title>The opium poppy genome and morphinan production.</title>
        <authorList>
            <person name="Guo L."/>
            <person name="Winzer T."/>
            <person name="Yang X."/>
            <person name="Li Y."/>
            <person name="Ning Z."/>
            <person name="He Z."/>
            <person name="Teodor R."/>
            <person name="Lu Y."/>
            <person name="Bowser T.A."/>
            <person name="Graham I.A."/>
            <person name="Ye K."/>
        </authorList>
    </citation>
    <scope>NUCLEOTIDE SEQUENCE [LARGE SCALE GENOMIC DNA]</scope>
    <source>
        <strain evidence="2">cv. HN1</strain>
        <tissue evidence="1">Leaves</tissue>
    </source>
</reference>
<evidence type="ECO:0000313" key="1">
    <source>
        <dbReference type="EMBL" id="RZC59306.1"/>
    </source>
</evidence>
<dbReference type="EMBL" id="CM010718">
    <property type="protein sequence ID" value="RZC59306.1"/>
    <property type="molecule type" value="Genomic_DNA"/>
</dbReference>
<dbReference type="PANTHER" id="PTHR31972">
    <property type="entry name" value="EXPRESSED PROTEIN"/>
    <property type="match status" value="1"/>
</dbReference>
<sequence length="369" mass="41781">MLETSSSCFRPAATKTIDINPSSAPTVSGKPNVTTCIYQTPDLGLISLTWYRNVIGRSLQIDFRLDSASEISTSFNLHIKPFLFWRRNGSKSLNLKDSTKKSIQIYWNLSKAKFGSDPDPEPKSGFYVGIVVDGVMILVVGDLQNEAYSKTKATMKKAPEKKKNNQPVLVLRREDVVFGTSSSSRFSYSTKTKFGGKTRDISIDCSSSIDDDDEEEKEENKQLCFSIDGEKVVEIKRLKWKFRGNEIIEIDGRIPIHISWDVYSWLFQSSSEGHAVFMFRFENYDADEEEEEEEEEMINEKISDMITCGFGFGLKKRRCYYKSTSYSSSSSSTMSSSVSSSSVMEWANTEDSELDPPGFSLLIHAWKKN</sequence>
<proteinExistence type="predicted"/>
<dbReference type="InterPro" id="IPR008586">
    <property type="entry name" value="DUF868_pln"/>
</dbReference>
<name>A0A4Y7JFK3_PAPSO</name>
<dbReference type="PANTHER" id="PTHR31972:SF3">
    <property type="entry name" value="OS09G0416600 PROTEIN"/>
    <property type="match status" value="1"/>
</dbReference>
<dbReference type="AlphaFoldDB" id="A0A4Y7JFK3"/>
<dbReference type="STRING" id="3469.A0A4Y7JFK3"/>
<dbReference type="OrthoDB" id="1894291at2759"/>
<evidence type="ECO:0000313" key="2">
    <source>
        <dbReference type="Proteomes" id="UP000316621"/>
    </source>
</evidence>
<accession>A0A4Y7JFK3</accession>
<dbReference type="Gramene" id="RZC59306">
    <property type="protein sequence ID" value="RZC59306"/>
    <property type="gene ID" value="C5167_006616"/>
</dbReference>